<dbReference type="InterPro" id="IPR057227">
    <property type="entry name" value="DUF7905"/>
</dbReference>
<dbReference type="Gene3D" id="2.30.30.100">
    <property type="match status" value="1"/>
</dbReference>
<organism evidence="6 7">
    <name type="scientific">Geodia barretti</name>
    <name type="common">Barrett's horny sponge</name>
    <dbReference type="NCBI Taxonomy" id="519541"/>
    <lineage>
        <taxon>Eukaryota</taxon>
        <taxon>Metazoa</taxon>
        <taxon>Porifera</taxon>
        <taxon>Demospongiae</taxon>
        <taxon>Heteroscleromorpha</taxon>
        <taxon>Tetractinellida</taxon>
        <taxon>Astrophorina</taxon>
        <taxon>Geodiidae</taxon>
        <taxon>Geodia</taxon>
    </lineage>
</organism>
<keyword evidence="6" id="KW-0687">Ribonucleoprotein</keyword>
<evidence type="ECO:0000256" key="3">
    <source>
        <dbReference type="ARBA" id="ARBA00023242"/>
    </source>
</evidence>
<name>A0AA35WAL2_GEOBA</name>
<evidence type="ECO:0000256" key="2">
    <source>
        <dbReference type="ARBA" id="ARBA00022728"/>
    </source>
</evidence>
<evidence type="ECO:0000259" key="4">
    <source>
        <dbReference type="Pfam" id="PF01423"/>
    </source>
</evidence>
<evidence type="ECO:0000313" key="7">
    <source>
        <dbReference type="Proteomes" id="UP001174909"/>
    </source>
</evidence>
<proteinExistence type="predicted"/>
<dbReference type="PANTHER" id="PTHR23338">
    <property type="entry name" value="SMALL NUCLEAR RIBONUCLEOPROTEIN SM"/>
    <property type="match status" value="1"/>
</dbReference>
<evidence type="ECO:0000259" key="5">
    <source>
        <dbReference type="Pfam" id="PF25482"/>
    </source>
</evidence>
<feature type="domain" description="Sm" evidence="4">
    <location>
        <begin position="3"/>
        <end position="36"/>
    </location>
</feature>
<evidence type="ECO:0000313" key="6">
    <source>
        <dbReference type="EMBL" id="CAI8014243.1"/>
    </source>
</evidence>
<dbReference type="EMBL" id="CASHTH010001351">
    <property type="protein sequence ID" value="CAI8014243.1"/>
    <property type="molecule type" value="Genomic_DNA"/>
</dbReference>
<reference evidence="6" key="1">
    <citation type="submission" date="2023-03" db="EMBL/GenBank/DDBJ databases">
        <authorList>
            <person name="Steffen K."/>
            <person name="Cardenas P."/>
        </authorList>
    </citation>
    <scope>NUCLEOTIDE SEQUENCE</scope>
</reference>
<evidence type="ECO:0000256" key="1">
    <source>
        <dbReference type="ARBA" id="ARBA00004123"/>
    </source>
</evidence>
<dbReference type="GO" id="GO:0006396">
    <property type="term" value="P:RNA processing"/>
    <property type="evidence" value="ECO:0007669"/>
    <property type="project" value="InterPro"/>
</dbReference>
<keyword evidence="2" id="KW-0747">Spliceosome</keyword>
<dbReference type="Pfam" id="PF25482">
    <property type="entry name" value="DUF7905"/>
    <property type="match status" value="1"/>
</dbReference>
<keyword evidence="2" id="KW-0508">mRNA splicing</keyword>
<keyword evidence="3" id="KW-0539">Nucleus</keyword>
<gene>
    <name evidence="6" type="ORF">GBAR_LOCUS8936</name>
</gene>
<comment type="caution">
    <text evidence="6">The sequence shown here is derived from an EMBL/GenBank/DDBJ whole genome shotgun (WGS) entry which is preliminary data.</text>
</comment>
<dbReference type="Proteomes" id="UP001174909">
    <property type="component" value="Unassembled WGS sequence"/>
</dbReference>
<sequence>MSMNTHLKSVKMTIKDKATVTLDSLSLRGNNIRYYILPENIPLDTLLVDDSPKAKAKKREAPAIGETLDAVDALEELVEAQNESYMLGLKLRLPKYVVQAIHDKIHLEPKGNIKQSLTDGLRLLCDKKEQLITRLDARFGKVTWSKFPEEVYRRRMSIQELGDLLFEEQSKHINIFNTDIQALGAEAIRKKFRRSPSYPLETFDVKLTSIGSVGGGEGETRLDIRLLVRKSDDGRTGVEVALVKKNEIKDVTFDILNIHRKHDVRIGLHHYKCVEEGEPIFGIVREMVGRMAFPSRHRVRFQPRSSRWSVHLIRHKQKTTYIMDGGGFAVTVATVSEHSFDAKNDEAVEFDMRMEAKKTHAEVELHNLAWECAFGRDAGFSADKSLALHMERGSADTRQFDTIPYPWQTASILRDFDAFWSHLETLTGRLDGPQ</sequence>
<comment type="subcellular location">
    <subcellularLocation>
        <location evidence="1">Nucleus</location>
    </subcellularLocation>
</comment>
<feature type="domain" description="DUF7905" evidence="5">
    <location>
        <begin position="110"/>
        <end position="379"/>
    </location>
</feature>
<dbReference type="SUPFAM" id="SSF50182">
    <property type="entry name" value="Sm-like ribonucleoproteins"/>
    <property type="match status" value="1"/>
</dbReference>
<keyword evidence="7" id="KW-1185">Reference proteome</keyword>
<dbReference type="AlphaFoldDB" id="A0AA35WAL2"/>
<dbReference type="InterPro" id="IPR001163">
    <property type="entry name" value="Sm_dom_euk/arc"/>
</dbReference>
<protein>
    <submittedName>
        <fullName evidence="6">Small nuclear ribonucleoprotein Sm D1</fullName>
    </submittedName>
</protein>
<keyword evidence="2" id="KW-0507">mRNA processing</keyword>
<dbReference type="InterPro" id="IPR027141">
    <property type="entry name" value="LSm4/Sm_D1/D3"/>
</dbReference>
<dbReference type="InterPro" id="IPR010920">
    <property type="entry name" value="LSM_dom_sf"/>
</dbReference>
<accession>A0AA35WAL2</accession>
<dbReference type="Pfam" id="PF01423">
    <property type="entry name" value="LSM"/>
    <property type="match status" value="1"/>
</dbReference>
<dbReference type="GO" id="GO:0005681">
    <property type="term" value="C:spliceosomal complex"/>
    <property type="evidence" value="ECO:0007669"/>
    <property type="project" value="UniProtKB-KW"/>
</dbReference>